<evidence type="ECO:0000256" key="2">
    <source>
        <dbReference type="ARBA" id="ARBA00022723"/>
    </source>
</evidence>
<reference evidence="6 7" key="1">
    <citation type="journal article" date="2006" name="Nature">
        <title>Global trends of whole-genome duplications revealed by the ciliate Paramecium tetraurelia.</title>
        <authorList>
            <consortium name="Genoscope"/>
            <person name="Aury J.-M."/>
            <person name="Jaillon O."/>
            <person name="Duret L."/>
            <person name="Noel B."/>
            <person name="Jubin C."/>
            <person name="Porcel B.M."/>
            <person name="Segurens B."/>
            <person name="Daubin V."/>
            <person name="Anthouard V."/>
            <person name="Aiach N."/>
            <person name="Arnaiz O."/>
            <person name="Billaut A."/>
            <person name="Beisson J."/>
            <person name="Blanc I."/>
            <person name="Bouhouche K."/>
            <person name="Camara F."/>
            <person name="Duharcourt S."/>
            <person name="Guigo R."/>
            <person name="Gogendeau D."/>
            <person name="Katinka M."/>
            <person name="Keller A.-M."/>
            <person name="Kissmehl R."/>
            <person name="Klotz C."/>
            <person name="Koll F."/>
            <person name="Le Moue A."/>
            <person name="Lepere C."/>
            <person name="Malinsky S."/>
            <person name="Nowacki M."/>
            <person name="Nowak J.K."/>
            <person name="Plattner H."/>
            <person name="Poulain J."/>
            <person name="Ruiz F."/>
            <person name="Serrano V."/>
            <person name="Zagulski M."/>
            <person name="Dessen P."/>
            <person name="Betermier M."/>
            <person name="Weissenbach J."/>
            <person name="Scarpelli C."/>
            <person name="Schachter V."/>
            <person name="Sperling L."/>
            <person name="Meyer E."/>
            <person name="Cohen J."/>
            <person name="Wincker P."/>
        </authorList>
    </citation>
    <scope>NUCLEOTIDE SEQUENCE [LARGE SCALE GENOMIC DNA]</scope>
    <source>
        <strain evidence="6 7">Stock d4-2</strain>
    </source>
</reference>
<feature type="transmembrane region" description="Helical" evidence="4">
    <location>
        <begin position="932"/>
        <end position="949"/>
    </location>
</feature>
<dbReference type="AlphaFoldDB" id="A0EF56"/>
<dbReference type="GO" id="GO:0045332">
    <property type="term" value="P:phospholipid translocation"/>
    <property type="evidence" value="ECO:0000318"/>
    <property type="project" value="GO_Central"/>
</dbReference>
<feature type="domain" description="P-type ATPase C-terminal" evidence="5">
    <location>
        <begin position="787"/>
        <end position="1022"/>
    </location>
</feature>
<sequence length="1074" mass="124972">MVPQEVKTQYYQDIINSIDSANKITAKQFMKQTYTDTEARIKINKSQDIAPEETQNQSQIDQPGKLITIKSTLSINALREKSQYQIIIESFLYGFANFPLLYYIILLTASIQYEVIGFYNQLYMGLQIVLCFCISFYDTFMNKIHLYRSIEQADQQQIFAYIDDEFRECSIGQLQPGHLIKLLPRQKCPTDGIIVGTTGVSENIPLLEIGGQTITRRAGVANFCVGRQLEGKLEFDSEEKKVRVVMKMETNQFCLDFQQQNKIRILQANNSFDELFILVTGQTMKEQKEEQSSAYEKTKINPKLGFSLHIQNIIVIMFTLLLCVTLLAGHFIQTKYLYLDDKLSEGYMKTYLQFLCTFSWGIPIMQIPLVLIINRISKYQAEHDRLIDVDISGKRVEITNSNALANMARAKYILTDLNLLTRQTLVVNNILLNKQSDEINLNDLVTVTPIEDIDDFNFCQQEAKYALLSFQTSKKSEEDIATQKRILDYGLSIGINGTQRIIQDQEQNQQYFKTKFEVVTSKYFLIGYEQVLKEDNKQYIIVFRSKFTDCKDLLSSEIQLQISSLLDAKDNLNQMNIIFRKIVSMQYLDKITNMVNQQRKVDDETLKQIKSDVEPVLFIEIIEDFYDCSQEIMDIRQCQYKIWINSHIKDPQILENDPTMVGVFEQTTPQIMICQNGDELQVALDQVEKNSQIKNFGKELNIFMNERPVLLIIDDTTLQIGLKNQLLNEKFRNFFLKIPLVLILNSKPHIDYLLSSIIKSHELICITNYITSTPSMQICLENQTETAFDIKMPTFSFLPKILIIHGRLNNIRQGSAISLINYLSFILFFIQFVYACYNRFSQNYLLNEFIIFIMMFFTICYIFIFFSMAQDFPFEILRSQPAYHLMVRTPKNPYKILLTQFFQGGIHGTFIVISVIYTFYGSNDQNGYVHGYQLQQFMTFTISLLVIAFKPIIDQYKIVKSQIYLAMAYIFATVMIIYKNNEEMADLFETGVKTKDLCALVFYPICALSPNLIGQFIQRLLSTNNLNQCLYKMEQKHEEESENQKLRDAKNYIRLYQKEELEQQEDIVNSKKVL</sequence>
<dbReference type="OMA" id="RECSIGQ"/>
<feature type="transmembrane region" description="Helical" evidence="4">
    <location>
        <begin position="849"/>
        <end position="869"/>
    </location>
</feature>
<dbReference type="Proteomes" id="UP000000600">
    <property type="component" value="Unassembled WGS sequence"/>
</dbReference>
<dbReference type="GO" id="GO:0140326">
    <property type="term" value="F:ATPase-coupled intramembrane lipid transporter activity"/>
    <property type="evidence" value="ECO:0000318"/>
    <property type="project" value="GO_Central"/>
</dbReference>
<keyword evidence="4" id="KW-0472">Membrane</keyword>
<protein>
    <recommendedName>
        <fullName evidence="5">P-type ATPase C-terminal domain-containing protein</fullName>
    </recommendedName>
</protein>
<dbReference type="InterPro" id="IPR032630">
    <property type="entry name" value="P_typ_ATPase_c"/>
</dbReference>
<feature type="transmembrane region" description="Helical" evidence="4">
    <location>
        <begin position="91"/>
        <end position="111"/>
    </location>
</feature>
<organism evidence="6 7">
    <name type="scientific">Paramecium tetraurelia</name>
    <dbReference type="NCBI Taxonomy" id="5888"/>
    <lineage>
        <taxon>Eukaryota</taxon>
        <taxon>Sar</taxon>
        <taxon>Alveolata</taxon>
        <taxon>Ciliophora</taxon>
        <taxon>Intramacronucleata</taxon>
        <taxon>Oligohymenophorea</taxon>
        <taxon>Peniculida</taxon>
        <taxon>Parameciidae</taxon>
        <taxon>Paramecium</taxon>
    </lineage>
</organism>
<dbReference type="Pfam" id="PF16212">
    <property type="entry name" value="PhoLip_ATPase_C"/>
    <property type="match status" value="1"/>
</dbReference>
<dbReference type="GO" id="GO:0005886">
    <property type="term" value="C:plasma membrane"/>
    <property type="evidence" value="ECO:0000318"/>
    <property type="project" value="GO_Central"/>
</dbReference>
<evidence type="ECO:0000313" key="7">
    <source>
        <dbReference type="Proteomes" id="UP000000600"/>
    </source>
</evidence>
<dbReference type="HOGENOM" id="CLU_287219_0_0_1"/>
<feature type="transmembrane region" description="Helical" evidence="4">
    <location>
        <begin position="896"/>
        <end position="920"/>
    </location>
</feature>
<dbReference type="RefSeq" id="XP_001461320.1">
    <property type="nucleotide sequence ID" value="XM_001461283.1"/>
</dbReference>
<gene>
    <name evidence="6" type="ORF">GSPATT00026270001</name>
</gene>
<dbReference type="KEGG" id="ptm:GSPATT00026270001"/>
<name>A0EF56_PARTE</name>
<feature type="transmembrane region" description="Helical" evidence="4">
    <location>
        <begin position="352"/>
        <end position="373"/>
    </location>
</feature>
<dbReference type="GO" id="GO:0046872">
    <property type="term" value="F:metal ion binding"/>
    <property type="evidence" value="ECO:0007669"/>
    <property type="project" value="UniProtKB-KW"/>
</dbReference>
<dbReference type="InterPro" id="IPR023298">
    <property type="entry name" value="ATPase_P-typ_TM_dom_sf"/>
</dbReference>
<dbReference type="STRING" id="5888.A0EF56"/>
<feature type="transmembrane region" description="Helical" evidence="4">
    <location>
        <begin position="123"/>
        <end position="140"/>
    </location>
</feature>
<dbReference type="PANTHER" id="PTHR24092:SF19">
    <property type="entry name" value="PHOSPHOLIPID-TRANSPORTING ATPASE"/>
    <property type="match status" value="1"/>
</dbReference>
<evidence type="ECO:0000259" key="5">
    <source>
        <dbReference type="Pfam" id="PF16212"/>
    </source>
</evidence>
<evidence type="ECO:0000313" key="6">
    <source>
        <dbReference type="EMBL" id="CAK93947.1"/>
    </source>
</evidence>
<comment type="subcellular location">
    <subcellularLocation>
        <location evidence="1">Membrane</location>
        <topology evidence="1">Multi-pass membrane protein</topology>
    </subcellularLocation>
</comment>
<feature type="transmembrane region" description="Helical" evidence="4">
    <location>
        <begin position="816"/>
        <end position="837"/>
    </location>
</feature>
<keyword evidence="2" id="KW-0479">Metal-binding</keyword>
<evidence type="ECO:0000256" key="1">
    <source>
        <dbReference type="ARBA" id="ARBA00004141"/>
    </source>
</evidence>
<evidence type="ECO:0000256" key="3">
    <source>
        <dbReference type="ARBA" id="ARBA00022842"/>
    </source>
</evidence>
<feature type="transmembrane region" description="Helical" evidence="4">
    <location>
        <begin position="313"/>
        <end position="332"/>
    </location>
</feature>
<dbReference type="GeneID" id="5047115"/>
<keyword evidence="4" id="KW-1133">Transmembrane helix</keyword>
<feature type="transmembrane region" description="Helical" evidence="4">
    <location>
        <begin position="961"/>
        <end position="978"/>
    </location>
</feature>
<dbReference type="SUPFAM" id="SSF81665">
    <property type="entry name" value="Calcium ATPase, transmembrane domain M"/>
    <property type="match status" value="1"/>
</dbReference>
<accession>A0EF56</accession>
<dbReference type="InParanoid" id="A0EF56"/>
<dbReference type="EMBL" id="CT868675">
    <property type="protein sequence ID" value="CAK93947.1"/>
    <property type="molecule type" value="Genomic_DNA"/>
</dbReference>
<keyword evidence="3" id="KW-0460">Magnesium</keyword>
<dbReference type="PANTHER" id="PTHR24092">
    <property type="entry name" value="PROBABLE PHOSPHOLIPID-TRANSPORTING ATPASE"/>
    <property type="match status" value="1"/>
</dbReference>
<keyword evidence="4" id="KW-0812">Transmembrane</keyword>
<dbReference type="OrthoDB" id="294083at2759"/>
<proteinExistence type="predicted"/>
<keyword evidence="7" id="KW-1185">Reference proteome</keyword>
<evidence type="ECO:0000256" key="4">
    <source>
        <dbReference type="SAM" id="Phobius"/>
    </source>
</evidence>